<reference evidence="1 2" key="1">
    <citation type="submission" date="2024-09" db="EMBL/GenBank/DDBJ databases">
        <authorList>
            <person name="Pan X."/>
        </authorList>
    </citation>
    <scope>NUCLEOTIDE SEQUENCE [LARGE SCALE GENOMIC DNA]</scope>
    <source>
        <strain evidence="1 2">B2969</strain>
    </source>
</reference>
<protein>
    <submittedName>
        <fullName evidence="1">Uncharacterized protein</fullName>
    </submittedName>
</protein>
<accession>A0ABW7Q5U6</accession>
<organism evidence="1 2">
    <name type="scientific">Microbacterium alkaliflavum</name>
    <dbReference type="NCBI Taxonomy" id="3248839"/>
    <lineage>
        <taxon>Bacteria</taxon>
        <taxon>Bacillati</taxon>
        <taxon>Actinomycetota</taxon>
        <taxon>Actinomycetes</taxon>
        <taxon>Micrococcales</taxon>
        <taxon>Microbacteriaceae</taxon>
        <taxon>Microbacterium</taxon>
    </lineage>
</organism>
<dbReference type="Proteomes" id="UP001610861">
    <property type="component" value="Unassembled WGS sequence"/>
</dbReference>
<dbReference type="Gene3D" id="2.30.110.10">
    <property type="entry name" value="Electron Transport, Fmn-binding Protein, Chain A"/>
    <property type="match status" value="1"/>
</dbReference>
<dbReference type="InterPro" id="IPR012349">
    <property type="entry name" value="Split_barrel_FMN-bd"/>
</dbReference>
<evidence type="ECO:0000313" key="2">
    <source>
        <dbReference type="Proteomes" id="UP001610861"/>
    </source>
</evidence>
<keyword evidence="2" id="KW-1185">Reference proteome</keyword>
<dbReference type="RefSeq" id="WP_396640160.1">
    <property type="nucleotide sequence ID" value="NZ_JBIQWL010000002.1"/>
</dbReference>
<name>A0ABW7Q5U6_9MICO</name>
<gene>
    <name evidence="1" type="ORF">ACH3VR_07665</name>
</gene>
<evidence type="ECO:0000313" key="1">
    <source>
        <dbReference type="EMBL" id="MFH8250226.1"/>
    </source>
</evidence>
<comment type="caution">
    <text evidence="1">The sequence shown here is derived from an EMBL/GenBank/DDBJ whole genome shotgun (WGS) entry which is preliminary data.</text>
</comment>
<dbReference type="EMBL" id="JBIQWL010000002">
    <property type="protein sequence ID" value="MFH8250226.1"/>
    <property type="molecule type" value="Genomic_DNA"/>
</dbReference>
<sequence length="64" mass="7342">MIKGTAARLEQQREIDQADALPLTSWLPTLKYRWVRISPVSITGRRFSRGPEPARYIAGEDDRT</sequence>
<proteinExistence type="predicted"/>